<feature type="transmembrane region" description="Helical" evidence="7">
    <location>
        <begin position="166"/>
        <end position="184"/>
    </location>
</feature>
<feature type="transmembrane region" description="Helical" evidence="7">
    <location>
        <begin position="76"/>
        <end position="95"/>
    </location>
</feature>
<evidence type="ECO:0000313" key="8">
    <source>
        <dbReference type="EMBL" id="MBG0564766.1"/>
    </source>
</evidence>
<organism evidence="8 9">
    <name type="scientific">Actinoplanes aureus</name>
    <dbReference type="NCBI Taxonomy" id="2792083"/>
    <lineage>
        <taxon>Bacteria</taxon>
        <taxon>Bacillati</taxon>
        <taxon>Actinomycetota</taxon>
        <taxon>Actinomycetes</taxon>
        <taxon>Micromonosporales</taxon>
        <taxon>Micromonosporaceae</taxon>
        <taxon>Actinoplanes</taxon>
    </lineage>
</organism>
<dbReference type="SUPFAM" id="SSF103473">
    <property type="entry name" value="MFS general substrate transporter"/>
    <property type="match status" value="1"/>
</dbReference>
<dbReference type="Gene3D" id="1.20.1250.20">
    <property type="entry name" value="MFS general substrate transporter like domains"/>
    <property type="match status" value="1"/>
</dbReference>
<keyword evidence="9" id="KW-1185">Reference proteome</keyword>
<dbReference type="PANTHER" id="PTHR23517">
    <property type="entry name" value="RESISTANCE PROTEIN MDTM, PUTATIVE-RELATED-RELATED"/>
    <property type="match status" value="1"/>
</dbReference>
<gene>
    <name evidence="8" type="ORF">I4J89_25275</name>
</gene>
<reference evidence="8" key="1">
    <citation type="submission" date="2020-11" db="EMBL/GenBank/DDBJ databases">
        <title>Isolation and identification of active actinomycetes.</title>
        <authorList>
            <person name="Sun X."/>
        </authorList>
    </citation>
    <scope>NUCLEOTIDE SEQUENCE</scope>
    <source>
        <strain evidence="8">NEAU-A11</strain>
    </source>
</reference>
<evidence type="ECO:0000256" key="3">
    <source>
        <dbReference type="ARBA" id="ARBA00022475"/>
    </source>
</evidence>
<keyword evidence="4 7" id="KW-0812">Transmembrane</keyword>
<dbReference type="AlphaFoldDB" id="A0A931G151"/>
<dbReference type="InterPro" id="IPR050171">
    <property type="entry name" value="MFS_Transporters"/>
</dbReference>
<comment type="subcellular location">
    <subcellularLocation>
        <location evidence="1">Cell membrane</location>
        <topology evidence="1">Multi-pass membrane protein</topology>
    </subcellularLocation>
</comment>
<dbReference type="InterPro" id="IPR011701">
    <property type="entry name" value="MFS"/>
</dbReference>
<dbReference type="EMBL" id="JADQTO010000012">
    <property type="protein sequence ID" value="MBG0564766.1"/>
    <property type="molecule type" value="Genomic_DNA"/>
</dbReference>
<sequence length="417" mass="42596">MRSALPAPGTPRVLVLATLVNTIGNGAYLASSALFLTRSVGLTPAQLALALSVAAGVGMVLTTPMGYLVDRVGPRAAQITALLTSAAALAALALVRDLRTFIPLACLIAVSEAMVRAANGAMIAGAVPAADRVRTRAFVRSTNNAGIAIGMLAAGLPLLLDSRAAYLATVFGNALTCLMAALIISRAHPVVPVPVPAGGSRLVALRDRPFLAFALLDGMLAALLNGMLALALPLWLIAHTDASAALVSAALLVNTIGCVTLQVWTARDMHHAADAPPATRRGALLLAASCVLLAVATGAPTWLVVVLVLAAAVVHVLGELRLAGATFVVVFDLAQDWAHGQYQAVHQTGRQLGNMAAPPLLTAMVVAWGAPGWLVLAAIFTTAGLIMPVIIGWALRSRSRATGLAPAPDGLRTSTSA</sequence>
<accession>A0A931G151</accession>
<feature type="transmembrane region" description="Helical" evidence="7">
    <location>
        <begin position="142"/>
        <end position="160"/>
    </location>
</feature>
<dbReference type="GO" id="GO:0022857">
    <property type="term" value="F:transmembrane transporter activity"/>
    <property type="evidence" value="ECO:0007669"/>
    <property type="project" value="InterPro"/>
</dbReference>
<dbReference type="Proteomes" id="UP000598146">
    <property type="component" value="Unassembled WGS sequence"/>
</dbReference>
<evidence type="ECO:0000256" key="2">
    <source>
        <dbReference type="ARBA" id="ARBA00022448"/>
    </source>
</evidence>
<feature type="transmembrane region" description="Helical" evidence="7">
    <location>
        <begin position="47"/>
        <end position="69"/>
    </location>
</feature>
<evidence type="ECO:0000256" key="4">
    <source>
        <dbReference type="ARBA" id="ARBA00022692"/>
    </source>
</evidence>
<feature type="transmembrane region" description="Helical" evidence="7">
    <location>
        <begin position="284"/>
        <end position="317"/>
    </location>
</feature>
<evidence type="ECO:0000256" key="5">
    <source>
        <dbReference type="ARBA" id="ARBA00022989"/>
    </source>
</evidence>
<comment type="caution">
    <text evidence="8">The sequence shown here is derived from an EMBL/GenBank/DDBJ whole genome shotgun (WGS) entry which is preliminary data.</text>
</comment>
<dbReference type="Pfam" id="PF07690">
    <property type="entry name" value="MFS_1"/>
    <property type="match status" value="1"/>
</dbReference>
<dbReference type="PANTHER" id="PTHR23517:SF2">
    <property type="entry name" value="MULTIDRUG RESISTANCE PROTEIN MDTH"/>
    <property type="match status" value="1"/>
</dbReference>
<keyword evidence="5 7" id="KW-1133">Transmembrane helix</keyword>
<dbReference type="GO" id="GO:0005886">
    <property type="term" value="C:plasma membrane"/>
    <property type="evidence" value="ECO:0007669"/>
    <property type="project" value="UniProtKB-SubCell"/>
</dbReference>
<dbReference type="InterPro" id="IPR036259">
    <property type="entry name" value="MFS_trans_sf"/>
</dbReference>
<protein>
    <submittedName>
        <fullName evidence="8">MFS transporter</fullName>
    </submittedName>
</protein>
<evidence type="ECO:0000256" key="7">
    <source>
        <dbReference type="SAM" id="Phobius"/>
    </source>
</evidence>
<feature type="transmembrane region" description="Helical" evidence="7">
    <location>
        <begin position="210"/>
        <end position="238"/>
    </location>
</feature>
<evidence type="ECO:0000313" key="9">
    <source>
        <dbReference type="Proteomes" id="UP000598146"/>
    </source>
</evidence>
<evidence type="ECO:0000256" key="1">
    <source>
        <dbReference type="ARBA" id="ARBA00004651"/>
    </source>
</evidence>
<keyword evidence="2" id="KW-0813">Transport</keyword>
<feature type="transmembrane region" description="Helical" evidence="7">
    <location>
        <begin position="12"/>
        <end position="35"/>
    </location>
</feature>
<keyword evidence="6 7" id="KW-0472">Membrane</keyword>
<proteinExistence type="predicted"/>
<evidence type="ECO:0000256" key="6">
    <source>
        <dbReference type="ARBA" id="ARBA00023136"/>
    </source>
</evidence>
<keyword evidence="3" id="KW-1003">Cell membrane</keyword>
<name>A0A931G151_9ACTN</name>
<feature type="transmembrane region" description="Helical" evidence="7">
    <location>
        <begin position="244"/>
        <end position="264"/>
    </location>
</feature>
<feature type="transmembrane region" description="Helical" evidence="7">
    <location>
        <begin position="373"/>
        <end position="395"/>
    </location>
</feature>